<dbReference type="RefSeq" id="WP_422862527.1">
    <property type="nucleotide sequence ID" value="NZ_JAMSKV010000001.1"/>
</dbReference>
<reference evidence="2 3" key="1">
    <citation type="submission" date="2022-06" db="EMBL/GenBank/DDBJ databases">
        <title>Endosaccharibacter gen. nov., sp. nov., endophytic bacteria isolated from sugarcane.</title>
        <authorList>
            <person name="Pitiwittayakul N."/>
            <person name="Yukphan P."/>
            <person name="Charoenyingcharoen P."/>
            <person name="Tanasupawat S."/>
        </authorList>
    </citation>
    <scope>NUCLEOTIDE SEQUENCE [LARGE SCALE GENOMIC DNA]</scope>
    <source>
        <strain evidence="2 3">KSS8</strain>
    </source>
</reference>
<name>A0ABT1W2K0_9PROT</name>
<evidence type="ECO:0000259" key="1">
    <source>
        <dbReference type="Pfam" id="PF01890"/>
    </source>
</evidence>
<feature type="domain" description="CobE/GbiG C-terminal" evidence="1">
    <location>
        <begin position="2"/>
        <end position="118"/>
    </location>
</feature>
<dbReference type="Proteomes" id="UP001524587">
    <property type="component" value="Unassembled WGS sequence"/>
</dbReference>
<dbReference type="SUPFAM" id="SSF159664">
    <property type="entry name" value="CobE/GbiG C-terminal domain-like"/>
    <property type="match status" value="1"/>
</dbReference>
<comment type="caution">
    <text evidence="2">The sequence shown here is derived from an EMBL/GenBank/DDBJ whole genome shotgun (WGS) entry which is preliminary data.</text>
</comment>
<organism evidence="2 3">
    <name type="scientific">Endosaccharibacter trunci</name>
    <dbReference type="NCBI Taxonomy" id="2812733"/>
    <lineage>
        <taxon>Bacteria</taxon>
        <taxon>Pseudomonadati</taxon>
        <taxon>Pseudomonadota</taxon>
        <taxon>Alphaproteobacteria</taxon>
        <taxon>Acetobacterales</taxon>
        <taxon>Acetobacteraceae</taxon>
        <taxon>Endosaccharibacter</taxon>
    </lineage>
</organism>
<gene>
    <name evidence="2" type="ORF">NFI95_01295</name>
</gene>
<dbReference type="EMBL" id="JAMSKV010000001">
    <property type="protein sequence ID" value="MCQ8277085.1"/>
    <property type="molecule type" value="Genomic_DNA"/>
</dbReference>
<evidence type="ECO:0000313" key="2">
    <source>
        <dbReference type="EMBL" id="MCQ8277085.1"/>
    </source>
</evidence>
<sequence>MIAAGLGFRPGCAMEDIVQLVVEAAERSGHRPALLAAPWFRDGPVLRAAADRLGLPLAIVDEAALLRAQPFCPTRSDAARRAVGLASVAEACALAASGPGALLLLPRIAGANATCAMAGLSPLATPDTTRP</sequence>
<protein>
    <submittedName>
        <fullName evidence="2">Cobalamin biosynthesis protein</fullName>
    </submittedName>
</protein>
<evidence type="ECO:0000313" key="3">
    <source>
        <dbReference type="Proteomes" id="UP001524587"/>
    </source>
</evidence>
<keyword evidence="3" id="KW-1185">Reference proteome</keyword>
<dbReference type="InterPro" id="IPR036518">
    <property type="entry name" value="CobE/GbiG_C_sf"/>
</dbReference>
<dbReference type="InterPro" id="IPR002750">
    <property type="entry name" value="CobE/GbiG_C"/>
</dbReference>
<dbReference type="Gene3D" id="3.30.420.180">
    <property type="entry name" value="CobE/GbiG C-terminal domain"/>
    <property type="match status" value="1"/>
</dbReference>
<accession>A0ABT1W2K0</accession>
<dbReference type="Pfam" id="PF01890">
    <property type="entry name" value="CbiG_C"/>
    <property type="match status" value="1"/>
</dbReference>
<proteinExistence type="predicted"/>